<proteinExistence type="predicted"/>
<gene>
    <name evidence="1" type="ORF">NU09_1649</name>
</gene>
<dbReference type="AlphaFoldDB" id="A0A444WBU4"/>
<comment type="caution">
    <text evidence="1">The sequence shown here is derived from an EMBL/GenBank/DDBJ whole genome shotgun (WGS) entry which is preliminary data.</text>
</comment>
<dbReference type="EMBL" id="JUIW01000005">
    <property type="protein sequence ID" value="RYJ43311.1"/>
    <property type="molecule type" value="Genomic_DNA"/>
</dbReference>
<evidence type="ECO:0000313" key="2">
    <source>
        <dbReference type="Proteomes" id="UP000289775"/>
    </source>
</evidence>
<accession>A0A444WBU4</accession>
<dbReference type="Proteomes" id="UP000289775">
    <property type="component" value="Unassembled WGS sequence"/>
</dbReference>
<protein>
    <submittedName>
        <fullName evidence="1">Uncharacterized protein</fullName>
    </submittedName>
</protein>
<keyword evidence="2" id="KW-1185">Reference proteome</keyword>
<reference evidence="1 2" key="1">
    <citation type="submission" date="2014-12" db="EMBL/GenBank/DDBJ databases">
        <title>Genome sequence of Flavobacterium beibuense RSKm HC5.</title>
        <authorList>
            <person name="Kim J.F."/>
            <person name="Song J.Y."/>
            <person name="Kwak M.-J."/>
            <person name="Lee S.-W."/>
        </authorList>
    </citation>
    <scope>NUCLEOTIDE SEQUENCE [LARGE SCALE GENOMIC DNA]</scope>
    <source>
        <strain evidence="1 2">RSKm HC5</strain>
    </source>
</reference>
<name>A0A444WBU4_9FLAO</name>
<evidence type="ECO:0000313" key="1">
    <source>
        <dbReference type="EMBL" id="RYJ43311.1"/>
    </source>
</evidence>
<organism evidence="1 2">
    <name type="scientific">Flavobacterium beibuense</name>
    <dbReference type="NCBI Taxonomy" id="657326"/>
    <lineage>
        <taxon>Bacteria</taxon>
        <taxon>Pseudomonadati</taxon>
        <taxon>Bacteroidota</taxon>
        <taxon>Flavobacteriia</taxon>
        <taxon>Flavobacteriales</taxon>
        <taxon>Flavobacteriaceae</taxon>
        <taxon>Flavobacterium</taxon>
    </lineage>
</organism>
<sequence length="45" mass="5545">MLHKRQSIVNLFVECFLRLPTVNFVKFEDWYAFLKYLYSLLCKNI</sequence>